<dbReference type="GO" id="GO:0043565">
    <property type="term" value="F:sequence-specific DNA binding"/>
    <property type="evidence" value="ECO:0007669"/>
    <property type="project" value="InterPro"/>
</dbReference>
<evidence type="ECO:0000313" key="6">
    <source>
        <dbReference type="Proteomes" id="UP001150830"/>
    </source>
</evidence>
<dbReference type="InterPro" id="IPR035418">
    <property type="entry name" value="AraC-bd_2"/>
</dbReference>
<dbReference type="InterPro" id="IPR009057">
    <property type="entry name" value="Homeodomain-like_sf"/>
</dbReference>
<dbReference type="Gene3D" id="1.10.10.60">
    <property type="entry name" value="Homeodomain-like"/>
    <property type="match status" value="1"/>
</dbReference>
<dbReference type="Proteomes" id="UP001150830">
    <property type="component" value="Unassembled WGS sequence"/>
</dbReference>
<keyword evidence="6" id="KW-1185">Reference proteome</keyword>
<dbReference type="AlphaFoldDB" id="A0A9X3EEW0"/>
<protein>
    <submittedName>
        <fullName evidence="5">Transcriptional regulator FeaR</fullName>
    </submittedName>
</protein>
<dbReference type="Pfam" id="PF14525">
    <property type="entry name" value="AraC_binding_2"/>
    <property type="match status" value="1"/>
</dbReference>
<keyword evidence="2" id="KW-0238">DNA-binding</keyword>
<keyword evidence="3" id="KW-0804">Transcription</keyword>
<evidence type="ECO:0000256" key="1">
    <source>
        <dbReference type="ARBA" id="ARBA00023015"/>
    </source>
</evidence>
<keyword evidence="1" id="KW-0805">Transcription regulation</keyword>
<dbReference type="PANTHER" id="PTHR46796:SF10">
    <property type="entry name" value="TRANSCRIPTIONAL ACTIVATOR FEAR"/>
    <property type="match status" value="1"/>
</dbReference>
<proteinExistence type="predicted"/>
<dbReference type="NCBIfam" id="NF007243">
    <property type="entry name" value="PRK09685.1"/>
    <property type="match status" value="1"/>
</dbReference>
<dbReference type="EMBL" id="JAPNOA010000039">
    <property type="protein sequence ID" value="MCY0966318.1"/>
    <property type="molecule type" value="Genomic_DNA"/>
</dbReference>
<dbReference type="PRINTS" id="PR00032">
    <property type="entry name" value="HTHARAC"/>
</dbReference>
<name>A0A9X3EEW0_9GAMM</name>
<reference evidence="5" key="1">
    <citation type="submission" date="2022-11" db="EMBL/GenBank/DDBJ databases">
        <title>Parathalassolutuus dongxingensis gen. nov., sp. nov., a novel member of family Oceanospirillaceae isolated from a coastal shrimp pond in Guangxi, China.</title>
        <authorList>
            <person name="Chen H."/>
        </authorList>
    </citation>
    <scope>NUCLEOTIDE SEQUENCE</scope>
    <source>
        <strain evidence="5">G-43</strain>
    </source>
</reference>
<dbReference type="InterPro" id="IPR050204">
    <property type="entry name" value="AraC_XylS_family_regulators"/>
</dbReference>
<evidence type="ECO:0000313" key="5">
    <source>
        <dbReference type="EMBL" id="MCY0966318.1"/>
    </source>
</evidence>
<dbReference type="PROSITE" id="PS01124">
    <property type="entry name" value="HTH_ARAC_FAMILY_2"/>
    <property type="match status" value="1"/>
</dbReference>
<evidence type="ECO:0000259" key="4">
    <source>
        <dbReference type="PROSITE" id="PS01124"/>
    </source>
</evidence>
<gene>
    <name evidence="5" type="primary">feaR</name>
    <name evidence="5" type="ORF">OUO13_14070</name>
</gene>
<dbReference type="InterPro" id="IPR018060">
    <property type="entry name" value="HTH_AraC"/>
</dbReference>
<dbReference type="PANTHER" id="PTHR46796">
    <property type="entry name" value="HTH-TYPE TRANSCRIPTIONAL ACTIVATOR RHAS-RELATED"/>
    <property type="match status" value="1"/>
</dbReference>
<organism evidence="5 6">
    <name type="scientific">Parathalassolituus penaei</name>
    <dbReference type="NCBI Taxonomy" id="2997323"/>
    <lineage>
        <taxon>Bacteria</taxon>
        <taxon>Pseudomonadati</taxon>
        <taxon>Pseudomonadota</taxon>
        <taxon>Gammaproteobacteria</taxon>
        <taxon>Oceanospirillales</taxon>
        <taxon>Oceanospirillaceae</taxon>
        <taxon>Parathalassolituus</taxon>
    </lineage>
</organism>
<evidence type="ECO:0000256" key="2">
    <source>
        <dbReference type="ARBA" id="ARBA00023125"/>
    </source>
</evidence>
<evidence type="ECO:0000256" key="3">
    <source>
        <dbReference type="ARBA" id="ARBA00023163"/>
    </source>
</evidence>
<accession>A0A9X3EEW0</accession>
<comment type="caution">
    <text evidence="5">The sequence shown here is derived from an EMBL/GenBank/DDBJ whole genome shotgun (WGS) entry which is preliminary data.</text>
</comment>
<dbReference type="SMART" id="SM00342">
    <property type="entry name" value="HTH_ARAC"/>
    <property type="match status" value="1"/>
</dbReference>
<sequence>MQNLAEANDQTLNRWQHAIQQVCGQFITHLPAGAAPFIGQIECENNVLALAHIRTNAGRLVRQGTNADREDVDHCFLIVNNSGFTRISHEGYQMELAPGEMGLLNGIRPCEITPRGLVEHVSVPLPRQRMEQCFGQRVPLFGKIDQTTTSGLLVRTMLDRLAQLPGQTQGSDGHSDAVLDALLALLKPAIRHEDYRSIQQAQPFHRDLWQAAQFMINRDLLEEITPAQLAERLNISVRQLHRVFEEQNDSVCRYILRTRLQRCAEDLRDPQLINEAVTTIGYKWGFSDAAHFSRSFKKQYGVSPRSYRLDSFNLLAG</sequence>
<dbReference type="GO" id="GO:0003700">
    <property type="term" value="F:DNA-binding transcription factor activity"/>
    <property type="evidence" value="ECO:0007669"/>
    <property type="project" value="InterPro"/>
</dbReference>
<dbReference type="Pfam" id="PF12833">
    <property type="entry name" value="HTH_18"/>
    <property type="match status" value="1"/>
</dbReference>
<dbReference type="SUPFAM" id="SSF46689">
    <property type="entry name" value="Homeodomain-like"/>
    <property type="match status" value="1"/>
</dbReference>
<dbReference type="RefSeq" id="WP_283174526.1">
    <property type="nucleotide sequence ID" value="NZ_JAPNOA010000039.1"/>
</dbReference>
<dbReference type="InterPro" id="IPR020449">
    <property type="entry name" value="Tscrpt_reg_AraC-type_HTH"/>
</dbReference>
<feature type="domain" description="HTH araC/xylS-type" evidence="4">
    <location>
        <begin position="210"/>
        <end position="310"/>
    </location>
</feature>